<dbReference type="InterPro" id="IPR036047">
    <property type="entry name" value="F-box-like_dom_sf"/>
</dbReference>
<dbReference type="InParanoid" id="A0A6P8ZHA2"/>
<dbReference type="PROSITE" id="PS50181">
    <property type="entry name" value="FBOX"/>
    <property type="match status" value="1"/>
</dbReference>
<sequence>MPDSQSVRDILDVMPDPWAWHLVDPAGRLPGELMVEIFGHLDQESLINAGQVSRRWRALAKRQCLWNAVDLHDTMSALHWQEFCVKYEAPSEFADIINLEVRRFLRKLVSAPYLRSLVLDSSSGIIDAPLTAILWAPISRYLCK</sequence>
<protein>
    <submittedName>
        <fullName evidence="3">Uncharacterized protein LOC117639732</fullName>
    </submittedName>
</protein>
<dbReference type="RefSeq" id="XP_034231499.1">
    <property type="nucleotide sequence ID" value="XM_034375608.1"/>
</dbReference>
<dbReference type="SMART" id="SM00256">
    <property type="entry name" value="FBOX"/>
    <property type="match status" value="1"/>
</dbReference>
<keyword evidence="2" id="KW-1185">Reference proteome</keyword>
<dbReference type="InterPro" id="IPR001810">
    <property type="entry name" value="F-box_dom"/>
</dbReference>
<reference evidence="3" key="1">
    <citation type="submission" date="2025-08" db="UniProtKB">
        <authorList>
            <consortium name="RefSeq"/>
        </authorList>
    </citation>
    <scope>IDENTIFICATION</scope>
    <source>
        <tissue evidence="3">Total insect</tissue>
    </source>
</reference>
<dbReference type="SUPFAM" id="SSF81383">
    <property type="entry name" value="F-box domain"/>
    <property type="match status" value="1"/>
</dbReference>
<organism evidence="3">
    <name type="scientific">Thrips palmi</name>
    <name type="common">Melon thrips</name>
    <dbReference type="NCBI Taxonomy" id="161013"/>
    <lineage>
        <taxon>Eukaryota</taxon>
        <taxon>Metazoa</taxon>
        <taxon>Ecdysozoa</taxon>
        <taxon>Arthropoda</taxon>
        <taxon>Hexapoda</taxon>
        <taxon>Insecta</taxon>
        <taxon>Pterygota</taxon>
        <taxon>Neoptera</taxon>
        <taxon>Paraneoptera</taxon>
        <taxon>Thysanoptera</taxon>
        <taxon>Terebrantia</taxon>
        <taxon>Thripoidea</taxon>
        <taxon>Thripidae</taxon>
        <taxon>Thrips</taxon>
    </lineage>
</organism>
<dbReference type="Proteomes" id="UP000515158">
    <property type="component" value="Unplaced"/>
</dbReference>
<dbReference type="CDD" id="cd09917">
    <property type="entry name" value="F-box_SF"/>
    <property type="match status" value="1"/>
</dbReference>
<evidence type="ECO:0000313" key="3">
    <source>
        <dbReference type="RefSeq" id="XP_034231499.1"/>
    </source>
</evidence>
<dbReference type="GeneID" id="117639732"/>
<feature type="domain" description="F-box" evidence="1">
    <location>
        <begin position="23"/>
        <end position="69"/>
    </location>
</feature>
<dbReference type="Pfam" id="PF12937">
    <property type="entry name" value="F-box-like"/>
    <property type="match status" value="1"/>
</dbReference>
<gene>
    <name evidence="3" type="primary">LOC117639732</name>
</gene>
<proteinExistence type="predicted"/>
<dbReference type="OrthoDB" id="6626129at2759"/>
<name>A0A6P8ZHA2_THRPL</name>
<evidence type="ECO:0000259" key="1">
    <source>
        <dbReference type="PROSITE" id="PS50181"/>
    </source>
</evidence>
<evidence type="ECO:0000313" key="2">
    <source>
        <dbReference type="Proteomes" id="UP000515158"/>
    </source>
</evidence>
<dbReference type="AlphaFoldDB" id="A0A6P8ZHA2"/>
<accession>A0A6P8ZHA2</accession>
<dbReference type="KEGG" id="tpal:117639732"/>
<dbReference type="Gene3D" id="1.20.1280.50">
    <property type="match status" value="1"/>
</dbReference>